<reference evidence="2 3" key="1">
    <citation type="submission" date="2011-02" db="EMBL/GenBank/DDBJ databases">
        <title>The Genome Sequence of Sphaeroforma arctica JP610.</title>
        <authorList>
            <consortium name="The Broad Institute Genome Sequencing Platform"/>
            <person name="Russ C."/>
            <person name="Cuomo C."/>
            <person name="Young S.K."/>
            <person name="Zeng Q."/>
            <person name="Gargeya S."/>
            <person name="Alvarado L."/>
            <person name="Berlin A."/>
            <person name="Chapman S.B."/>
            <person name="Chen Z."/>
            <person name="Freedman E."/>
            <person name="Gellesch M."/>
            <person name="Goldberg J."/>
            <person name="Griggs A."/>
            <person name="Gujja S."/>
            <person name="Heilman E."/>
            <person name="Heiman D."/>
            <person name="Howarth C."/>
            <person name="Mehta T."/>
            <person name="Neiman D."/>
            <person name="Pearson M."/>
            <person name="Roberts A."/>
            <person name="Saif S."/>
            <person name="Shea T."/>
            <person name="Shenoy N."/>
            <person name="Sisk P."/>
            <person name="Stolte C."/>
            <person name="Sykes S."/>
            <person name="White J."/>
            <person name="Yandava C."/>
            <person name="Burger G."/>
            <person name="Gray M.W."/>
            <person name="Holland P.W.H."/>
            <person name="King N."/>
            <person name="Lang F.B.F."/>
            <person name="Roger A.J."/>
            <person name="Ruiz-Trillo I."/>
            <person name="Haas B."/>
            <person name="Nusbaum C."/>
            <person name="Birren B."/>
        </authorList>
    </citation>
    <scope>NUCLEOTIDE SEQUENCE [LARGE SCALE GENOMIC DNA]</scope>
    <source>
        <strain evidence="2 3">JP610</strain>
    </source>
</reference>
<dbReference type="RefSeq" id="XP_014143870.1">
    <property type="nucleotide sequence ID" value="XM_014288395.1"/>
</dbReference>
<gene>
    <name evidence="2" type="ORF">SARC_17513</name>
</gene>
<evidence type="ECO:0000256" key="1">
    <source>
        <dbReference type="SAM" id="MobiDB-lite"/>
    </source>
</evidence>
<evidence type="ECO:0000313" key="3">
    <source>
        <dbReference type="Proteomes" id="UP000054560"/>
    </source>
</evidence>
<accession>A0A0L0F1E7</accession>
<feature type="region of interest" description="Disordered" evidence="1">
    <location>
        <begin position="102"/>
        <end position="128"/>
    </location>
</feature>
<feature type="compositionally biased region" description="Basic and acidic residues" evidence="1">
    <location>
        <begin position="16"/>
        <end position="32"/>
    </location>
</feature>
<dbReference type="AlphaFoldDB" id="A0A0L0F1E7"/>
<evidence type="ECO:0000313" key="2">
    <source>
        <dbReference type="EMBL" id="KNC69968.1"/>
    </source>
</evidence>
<feature type="compositionally biased region" description="Basic and acidic residues" evidence="1">
    <location>
        <begin position="57"/>
        <end position="71"/>
    </location>
</feature>
<organism evidence="2 3">
    <name type="scientific">Sphaeroforma arctica JP610</name>
    <dbReference type="NCBI Taxonomy" id="667725"/>
    <lineage>
        <taxon>Eukaryota</taxon>
        <taxon>Ichthyosporea</taxon>
        <taxon>Ichthyophonida</taxon>
        <taxon>Sphaeroforma</taxon>
    </lineage>
</organism>
<dbReference type="GeneID" id="25918017"/>
<keyword evidence="3" id="KW-1185">Reference proteome</keyword>
<proteinExistence type="predicted"/>
<feature type="non-terminal residue" evidence="2">
    <location>
        <position position="128"/>
    </location>
</feature>
<dbReference type="EMBL" id="KQ252642">
    <property type="protein sequence ID" value="KNC69968.1"/>
    <property type="molecule type" value="Genomic_DNA"/>
</dbReference>
<name>A0A0L0F1E7_9EUKA</name>
<sequence length="128" mass="14519">MPNHFQRLEIKTCSRSHLERVAKRHNESRESRIPTQSQPRRTSSAMHSTASAGSPSYHRDVRRQNSFRNERTLSVGGEDLTHLHAHAHTHAHTHSMYNRKATAGATLGPEAQGEHTPLTRKHSYDPSE</sequence>
<feature type="region of interest" description="Disordered" evidence="1">
    <location>
        <begin position="16"/>
        <end position="75"/>
    </location>
</feature>
<dbReference type="Proteomes" id="UP000054560">
    <property type="component" value="Unassembled WGS sequence"/>
</dbReference>
<protein>
    <submittedName>
        <fullName evidence="2">Uncharacterized protein</fullName>
    </submittedName>
</protein>
<feature type="compositionally biased region" description="Polar residues" evidence="1">
    <location>
        <begin position="33"/>
        <end position="54"/>
    </location>
</feature>